<gene>
    <name evidence="3" type="ORF">CWI75_06290</name>
</gene>
<dbReference type="PANTHER" id="PTHR22642">
    <property type="entry name" value="IMIDAZOLONEPROPIONASE"/>
    <property type="match status" value="1"/>
</dbReference>
<name>A0A2N5Y4S3_9GAMM</name>
<dbReference type="CDD" id="cd01300">
    <property type="entry name" value="YtcJ_like"/>
    <property type="match status" value="1"/>
</dbReference>
<reference evidence="4" key="1">
    <citation type="submission" date="2017-11" db="EMBL/GenBank/DDBJ databases">
        <title>The draft genome sequence of Chromatocurvus sp. F02.</title>
        <authorList>
            <person name="Du Z.-J."/>
            <person name="Chang Y.-Q."/>
        </authorList>
    </citation>
    <scope>NUCLEOTIDE SEQUENCE [LARGE SCALE GENOMIC DNA]</scope>
    <source>
        <strain evidence="4">F02</strain>
    </source>
</reference>
<evidence type="ECO:0000313" key="3">
    <source>
        <dbReference type="EMBL" id="PLW83397.1"/>
    </source>
</evidence>
<dbReference type="InterPro" id="IPR013108">
    <property type="entry name" value="Amidohydro_3"/>
</dbReference>
<dbReference type="InterPro" id="IPR011059">
    <property type="entry name" value="Metal-dep_hydrolase_composite"/>
</dbReference>
<dbReference type="InterPro" id="IPR032466">
    <property type="entry name" value="Metal_Hydrolase"/>
</dbReference>
<dbReference type="Pfam" id="PF07969">
    <property type="entry name" value="Amidohydro_3"/>
    <property type="match status" value="1"/>
</dbReference>
<keyword evidence="4" id="KW-1185">Reference proteome</keyword>
<protein>
    <submittedName>
        <fullName evidence="3">Hydrolase</fullName>
    </submittedName>
</protein>
<dbReference type="SUPFAM" id="SSF51338">
    <property type="entry name" value="Composite domain of metallo-dependent hydrolases"/>
    <property type="match status" value="1"/>
</dbReference>
<evidence type="ECO:0000256" key="1">
    <source>
        <dbReference type="SAM" id="SignalP"/>
    </source>
</evidence>
<dbReference type="AlphaFoldDB" id="A0A2N5Y4S3"/>
<dbReference type="SUPFAM" id="SSF51556">
    <property type="entry name" value="Metallo-dependent hydrolases"/>
    <property type="match status" value="1"/>
</dbReference>
<dbReference type="PANTHER" id="PTHR22642:SF2">
    <property type="entry name" value="PROTEIN LONG AFTER FAR-RED 3"/>
    <property type="match status" value="1"/>
</dbReference>
<organism evidence="3 4">
    <name type="scientific">Kineobactrum sediminis</name>
    <dbReference type="NCBI Taxonomy" id="1905677"/>
    <lineage>
        <taxon>Bacteria</taxon>
        <taxon>Pseudomonadati</taxon>
        <taxon>Pseudomonadota</taxon>
        <taxon>Gammaproteobacteria</taxon>
        <taxon>Cellvibrionales</taxon>
        <taxon>Halieaceae</taxon>
        <taxon>Kineobactrum</taxon>
    </lineage>
</organism>
<dbReference type="OrthoDB" id="5734927at2"/>
<dbReference type="Gene3D" id="3.10.310.70">
    <property type="match status" value="1"/>
</dbReference>
<keyword evidence="1" id="KW-0732">Signal</keyword>
<sequence length="575" mass="61840">MLSLPLSRFFPAFLCVLASFSWQSAGAAEAAGQVFHNARIYTLNAAQPWADTLAIADDAIVYVGDYAGAAAYIDADTRQTDLGGKMMLPGFIDTHMHVGDTIPYIFAAALGPGMSPDEAIATIARHATAYPEQNPVIGSGFLGAAFGELGPTAADLDRAVPDRPAIMFDEGFHSAWINSRAMALVGLDADTADPVPGVHYYKRYPDGTPTGWLIEGAAFNWVSEKLEVTTADSLEAGASEFLGTLSAMGITAAFDAGMIDGGEKTLALFERLVAEQRLPLRVVGSLYVNTVQKLATAAVDLADLNARFNSEFFDVRTLKVSLDGTVEAQTAFMLEPYLKPAGHLAQPLVPPQEATAAVVRAAADNIDVHLHTLGDGAVRLGLDMVEQARRSHPDTHSRFTLCHVQIVNPADVPRFGELGVIAQSTPSWYVYDDIALEFLGEERLQQHYPLRSIAAGGARITLGSDYPASWIGLDGLNPLFNIEMALTRRPPGDPDFIPQPRASEVISLSQAIRGYTLDAAYQLHLEDDIGSLEVGKQADLVVLSDNLFELDPYAIHRARVVLTMVNGRVVYTAAE</sequence>
<accession>A0A2N5Y4S3</accession>
<dbReference type="Gene3D" id="3.20.20.140">
    <property type="entry name" value="Metal-dependent hydrolases"/>
    <property type="match status" value="1"/>
</dbReference>
<dbReference type="Proteomes" id="UP000234845">
    <property type="component" value="Unassembled WGS sequence"/>
</dbReference>
<keyword evidence="3" id="KW-0378">Hydrolase</keyword>
<dbReference type="Gene3D" id="2.30.40.10">
    <property type="entry name" value="Urease, subunit C, domain 1"/>
    <property type="match status" value="1"/>
</dbReference>
<feature type="domain" description="Amidohydrolase 3" evidence="2">
    <location>
        <begin position="81"/>
        <end position="571"/>
    </location>
</feature>
<dbReference type="InterPro" id="IPR033932">
    <property type="entry name" value="YtcJ-like"/>
</dbReference>
<dbReference type="RefSeq" id="WP_101520996.1">
    <property type="nucleotide sequence ID" value="NZ_PKLZ01000003.1"/>
</dbReference>
<evidence type="ECO:0000313" key="4">
    <source>
        <dbReference type="Proteomes" id="UP000234845"/>
    </source>
</evidence>
<feature type="chain" id="PRO_5014685289" evidence="1">
    <location>
        <begin position="28"/>
        <end position="575"/>
    </location>
</feature>
<comment type="caution">
    <text evidence="3">The sequence shown here is derived from an EMBL/GenBank/DDBJ whole genome shotgun (WGS) entry which is preliminary data.</text>
</comment>
<dbReference type="EMBL" id="PKLZ01000003">
    <property type="protein sequence ID" value="PLW83397.1"/>
    <property type="molecule type" value="Genomic_DNA"/>
</dbReference>
<evidence type="ECO:0000259" key="2">
    <source>
        <dbReference type="Pfam" id="PF07969"/>
    </source>
</evidence>
<proteinExistence type="predicted"/>
<dbReference type="GO" id="GO:0016810">
    <property type="term" value="F:hydrolase activity, acting on carbon-nitrogen (but not peptide) bonds"/>
    <property type="evidence" value="ECO:0007669"/>
    <property type="project" value="InterPro"/>
</dbReference>
<feature type="signal peptide" evidence="1">
    <location>
        <begin position="1"/>
        <end position="27"/>
    </location>
</feature>